<dbReference type="InterPro" id="IPR029058">
    <property type="entry name" value="AB_hydrolase_fold"/>
</dbReference>
<dbReference type="OrthoDB" id="2418081at2759"/>
<dbReference type="GO" id="GO:0052689">
    <property type="term" value="F:carboxylic ester hydrolase activity"/>
    <property type="evidence" value="ECO:0007669"/>
    <property type="project" value="TreeGrafter"/>
</dbReference>
<evidence type="ECO:0000259" key="2">
    <source>
        <dbReference type="Pfam" id="PF02230"/>
    </source>
</evidence>
<dbReference type="SUPFAM" id="SSF53474">
    <property type="entry name" value="alpha/beta-Hydrolases"/>
    <property type="match status" value="1"/>
</dbReference>
<dbReference type="AlphaFoldDB" id="A0A8H3FCQ8"/>
<dbReference type="EMBL" id="CAJPDS010000030">
    <property type="protein sequence ID" value="CAF9922231.1"/>
    <property type="molecule type" value="Genomic_DNA"/>
</dbReference>
<evidence type="ECO:0000256" key="1">
    <source>
        <dbReference type="ARBA" id="ARBA00006499"/>
    </source>
</evidence>
<comment type="caution">
    <text evidence="3">The sequence shown here is derived from an EMBL/GenBank/DDBJ whole genome shotgun (WGS) entry which is preliminary data.</text>
</comment>
<feature type="domain" description="Phospholipase/carboxylesterase/thioesterase" evidence="2">
    <location>
        <begin position="9"/>
        <end position="160"/>
    </location>
</feature>
<feature type="domain" description="Phospholipase/carboxylesterase/thioesterase" evidence="2">
    <location>
        <begin position="189"/>
        <end position="251"/>
    </location>
</feature>
<dbReference type="InterPro" id="IPR050565">
    <property type="entry name" value="LYPA1-2/EST-like"/>
</dbReference>
<evidence type="ECO:0000313" key="3">
    <source>
        <dbReference type="EMBL" id="CAF9922231.1"/>
    </source>
</evidence>
<sequence>MASPFEPPYVLSSTAQHTHTIIALHGRGSQGAEFADELFEETTSSGLNLRDTFPGCKWVFPSSQERYSTVFQEELDEWFDIYSLSDPSQREDLQIEGLHDSVEFIQSVINHECTLVSPDRVIVLGLSQGSAVGLLGLLASGRRLGAYIGLSGWLPLKEQIGRCHALKDLDNFFRTELGLQGSVSTEQSSMLGTPILLGHTTDDEVIDIELGRQAFEVLDNLGMRVTWKELPDGGHLGMLKTEGLDSIVTFLDGLVHR</sequence>
<organism evidence="3 4">
    <name type="scientific">Heterodermia speciosa</name>
    <dbReference type="NCBI Taxonomy" id="116794"/>
    <lineage>
        <taxon>Eukaryota</taxon>
        <taxon>Fungi</taxon>
        <taxon>Dikarya</taxon>
        <taxon>Ascomycota</taxon>
        <taxon>Pezizomycotina</taxon>
        <taxon>Lecanoromycetes</taxon>
        <taxon>OSLEUM clade</taxon>
        <taxon>Lecanoromycetidae</taxon>
        <taxon>Caliciales</taxon>
        <taxon>Physciaceae</taxon>
        <taxon>Heterodermia</taxon>
    </lineage>
</organism>
<reference evidence="3" key="1">
    <citation type="submission" date="2021-03" db="EMBL/GenBank/DDBJ databases">
        <authorList>
            <person name="Tagirdzhanova G."/>
        </authorList>
    </citation>
    <scope>NUCLEOTIDE SEQUENCE</scope>
</reference>
<dbReference type="PANTHER" id="PTHR10655">
    <property type="entry name" value="LYSOPHOSPHOLIPASE-RELATED"/>
    <property type="match status" value="1"/>
</dbReference>
<dbReference type="GO" id="GO:0008474">
    <property type="term" value="F:palmitoyl-(protein) hydrolase activity"/>
    <property type="evidence" value="ECO:0007669"/>
    <property type="project" value="TreeGrafter"/>
</dbReference>
<proteinExistence type="inferred from homology"/>
<protein>
    <recommendedName>
        <fullName evidence="2">Phospholipase/carboxylesterase/thioesterase domain-containing protein</fullName>
    </recommendedName>
</protein>
<gene>
    <name evidence="3" type="ORF">HETSPECPRED_005011</name>
</gene>
<accession>A0A8H3FCQ8</accession>
<comment type="similarity">
    <text evidence="1">Belongs to the AB hydrolase superfamily. AB hydrolase 2 family.</text>
</comment>
<dbReference type="InterPro" id="IPR003140">
    <property type="entry name" value="PLipase/COase/thioEstase"/>
</dbReference>
<dbReference type="GO" id="GO:0005737">
    <property type="term" value="C:cytoplasm"/>
    <property type="evidence" value="ECO:0007669"/>
    <property type="project" value="TreeGrafter"/>
</dbReference>
<name>A0A8H3FCQ8_9LECA</name>
<dbReference type="Pfam" id="PF02230">
    <property type="entry name" value="Abhydrolase_2"/>
    <property type="match status" value="2"/>
</dbReference>
<dbReference type="Gene3D" id="3.40.50.1820">
    <property type="entry name" value="alpha/beta hydrolase"/>
    <property type="match status" value="1"/>
</dbReference>
<evidence type="ECO:0000313" key="4">
    <source>
        <dbReference type="Proteomes" id="UP000664521"/>
    </source>
</evidence>
<dbReference type="PANTHER" id="PTHR10655:SF63">
    <property type="entry name" value="PHOSPHOLIPASE_CARBOXYLESTERASE_THIOESTERASE DOMAIN-CONTAINING PROTEIN"/>
    <property type="match status" value="1"/>
</dbReference>
<dbReference type="Proteomes" id="UP000664521">
    <property type="component" value="Unassembled WGS sequence"/>
</dbReference>
<keyword evidence="4" id="KW-1185">Reference proteome</keyword>